<evidence type="ECO:0000313" key="3">
    <source>
        <dbReference type="Proteomes" id="UP000662857"/>
    </source>
</evidence>
<evidence type="ECO:0000256" key="1">
    <source>
        <dbReference type="SAM" id="Phobius"/>
    </source>
</evidence>
<dbReference type="Proteomes" id="UP000662857">
    <property type="component" value="Chromosome"/>
</dbReference>
<keyword evidence="1" id="KW-0472">Membrane</keyword>
<protein>
    <submittedName>
        <fullName evidence="2">Uncharacterized protein</fullName>
    </submittedName>
</protein>
<name>A0A895YH26_9ACTN</name>
<feature type="transmembrane region" description="Helical" evidence="1">
    <location>
        <begin position="272"/>
        <end position="293"/>
    </location>
</feature>
<feature type="transmembrane region" description="Helical" evidence="1">
    <location>
        <begin position="39"/>
        <end position="60"/>
    </location>
</feature>
<dbReference type="RefSeq" id="WP_239677573.1">
    <property type="nucleotide sequence ID" value="NZ_CP070499.1"/>
</dbReference>
<feature type="transmembrane region" description="Helical" evidence="1">
    <location>
        <begin position="243"/>
        <end position="265"/>
    </location>
</feature>
<reference evidence="2" key="1">
    <citation type="submission" date="2021-02" db="EMBL/GenBank/DDBJ databases">
        <title>Natrosporangium hydrolyticum gen. nov., sp. nov, a haloalkaliphilic actinobacterium from a soda solonchak soil.</title>
        <authorList>
            <person name="Sorokin D.Y."/>
            <person name="Khijniak T.V."/>
            <person name="Zakharycheva A.P."/>
            <person name="Boueva O.V."/>
            <person name="Ariskina E.V."/>
            <person name="Hahnke R.L."/>
            <person name="Bunk B."/>
            <person name="Sproer C."/>
            <person name="Schumann P."/>
            <person name="Evtushenko L.I."/>
            <person name="Kublanov I.V."/>
        </authorList>
    </citation>
    <scope>NUCLEOTIDE SEQUENCE</scope>
    <source>
        <strain evidence="2">DSM 106523</strain>
    </source>
</reference>
<keyword evidence="3" id="KW-1185">Reference proteome</keyword>
<dbReference type="EMBL" id="CP070499">
    <property type="protein sequence ID" value="QSB15392.1"/>
    <property type="molecule type" value="Genomic_DNA"/>
</dbReference>
<evidence type="ECO:0000313" key="2">
    <source>
        <dbReference type="EMBL" id="QSB15392.1"/>
    </source>
</evidence>
<keyword evidence="1" id="KW-0812">Transmembrane</keyword>
<gene>
    <name evidence="2" type="ORF">JQS43_03255</name>
</gene>
<feature type="transmembrane region" description="Helical" evidence="1">
    <location>
        <begin position="305"/>
        <end position="322"/>
    </location>
</feature>
<keyword evidence="1" id="KW-1133">Transmembrane helix</keyword>
<sequence>MTAPPEPLRDRWLPILALLVSAPICAEFLQAYLPSTGDLGFMVVALLIFAPLYGGAALLIREVAVRRGLGWAGLLLLAAGFGIAMPGLVDLALFAEDRPDIGYWREMRQATLIEPLGMSAHPTTSWVAGHVLMSVAAPVALVSALAPQHRGKPLLGRVGITVTVGCFLVAALLIRDDAISMYDYQPSLAQSAAVGGAVAVLSMLAFTRLGKPVSPGSRAPIRMPWLVLAAAVSMFTFDVLPWTWLGVALAVLLLAGAASAVRYLAATSSWSVLEIGALAAGAVIGRTLIGFLAPVAEGVSVAAKLTQNVILLSAAVVVAWLVTRRGRREGVAARGR</sequence>
<feature type="transmembrane region" description="Helical" evidence="1">
    <location>
        <begin position="72"/>
        <end position="95"/>
    </location>
</feature>
<feature type="transmembrane region" description="Helical" evidence="1">
    <location>
        <begin position="126"/>
        <end position="147"/>
    </location>
</feature>
<proteinExistence type="predicted"/>
<feature type="transmembrane region" description="Helical" evidence="1">
    <location>
        <begin position="187"/>
        <end position="207"/>
    </location>
</feature>
<feature type="transmembrane region" description="Helical" evidence="1">
    <location>
        <begin position="219"/>
        <end position="237"/>
    </location>
</feature>
<dbReference type="KEGG" id="nhy:JQS43_03255"/>
<accession>A0A895YH26</accession>
<feature type="transmembrane region" description="Helical" evidence="1">
    <location>
        <begin position="12"/>
        <end position="33"/>
    </location>
</feature>
<dbReference type="AlphaFoldDB" id="A0A895YH26"/>
<feature type="transmembrane region" description="Helical" evidence="1">
    <location>
        <begin position="154"/>
        <end position="175"/>
    </location>
</feature>
<organism evidence="2 3">
    <name type="scientific">Natronosporangium hydrolyticum</name>
    <dbReference type="NCBI Taxonomy" id="2811111"/>
    <lineage>
        <taxon>Bacteria</taxon>
        <taxon>Bacillati</taxon>
        <taxon>Actinomycetota</taxon>
        <taxon>Actinomycetes</taxon>
        <taxon>Micromonosporales</taxon>
        <taxon>Micromonosporaceae</taxon>
        <taxon>Natronosporangium</taxon>
    </lineage>
</organism>